<dbReference type="Proteomes" id="UP001176521">
    <property type="component" value="Unassembled WGS sequence"/>
</dbReference>
<feature type="region of interest" description="Disordered" evidence="1">
    <location>
        <begin position="269"/>
        <end position="288"/>
    </location>
</feature>
<feature type="compositionally biased region" description="Low complexity" evidence="1">
    <location>
        <begin position="52"/>
        <end position="69"/>
    </location>
</feature>
<feature type="region of interest" description="Disordered" evidence="1">
    <location>
        <begin position="594"/>
        <end position="639"/>
    </location>
</feature>
<keyword evidence="3" id="KW-1185">Reference proteome</keyword>
<feature type="compositionally biased region" description="Basic residues" evidence="1">
    <location>
        <begin position="605"/>
        <end position="616"/>
    </location>
</feature>
<evidence type="ECO:0000256" key="1">
    <source>
        <dbReference type="SAM" id="MobiDB-lite"/>
    </source>
</evidence>
<feature type="compositionally biased region" description="Polar residues" evidence="1">
    <location>
        <begin position="466"/>
        <end position="478"/>
    </location>
</feature>
<feature type="region of interest" description="Disordered" evidence="1">
    <location>
        <begin position="1"/>
        <end position="74"/>
    </location>
</feature>
<organism evidence="2 3">
    <name type="scientific">Tilletia horrida</name>
    <dbReference type="NCBI Taxonomy" id="155126"/>
    <lineage>
        <taxon>Eukaryota</taxon>
        <taxon>Fungi</taxon>
        <taxon>Dikarya</taxon>
        <taxon>Basidiomycota</taxon>
        <taxon>Ustilaginomycotina</taxon>
        <taxon>Exobasidiomycetes</taxon>
        <taxon>Tilletiales</taxon>
        <taxon>Tilletiaceae</taxon>
        <taxon>Tilletia</taxon>
    </lineage>
</organism>
<protein>
    <submittedName>
        <fullName evidence="2">Uncharacterized protein</fullName>
    </submittedName>
</protein>
<feature type="region of interest" description="Disordered" evidence="1">
    <location>
        <begin position="115"/>
        <end position="228"/>
    </location>
</feature>
<evidence type="ECO:0000313" key="2">
    <source>
        <dbReference type="EMBL" id="KAK0528772.1"/>
    </source>
</evidence>
<feature type="compositionally biased region" description="Polar residues" evidence="1">
    <location>
        <begin position="124"/>
        <end position="138"/>
    </location>
</feature>
<feature type="region of interest" description="Disordered" evidence="1">
    <location>
        <begin position="570"/>
        <end position="589"/>
    </location>
</feature>
<proteinExistence type="predicted"/>
<reference evidence="2" key="1">
    <citation type="journal article" date="2023" name="PhytoFront">
        <title>Draft Genome Resources of Seven Strains of Tilletia horrida, Causal Agent of Kernel Smut of Rice.</title>
        <authorList>
            <person name="Khanal S."/>
            <person name="Antony Babu S."/>
            <person name="Zhou X.G."/>
        </authorList>
    </citation>
    <scope>NUCLEOTIDE SEQUENCE</scope>
    <source>
        <strain evidence="2">TX3</strain>
    </source>
</reference>
<dbReference type="EMBL" id="JAPDMQ010000263">
    <property type="protein sequence ID" value="KAK0528772.1"/>
    <property type="molecule type" value="Genomic_DNA"/>
</dbReference>
<comment type="caution">
    <text evidence="2">The sequence shown here is derived from an EMBL/GenBank/DDBJ whole genome shotgun (WGS) entry which is preliminary data.</text>
</comment>
<feature type="compositionally biased region" description="Polar residues" evidence="1">
    <location>
        <begin position="160"/>
        <end position="172"/>
    </location>
</feature>
<feature type="compositionally biased region" description="Basic residues" evidence="1">
    <location>
        <begin position="207"/>
        <end position="216"/>
    </location>
</feature>
<sequence length="700" mass="73780">MADLFSGPPLGPRRGGTPPQTPLNSTAFGHPWGPTTVPPAPKILSRARHLHAPSATTSASSSSQAAPASRDPFNSATQLSTRMSMAIQDDHPQASSTMQMDEDSHFHRHSAAFVAHPHGRRDSTSTGSLRSHGSTSDFFNPAISSSSSRSTLLDSPALSARSSNKAQHSSPPRHSAAAHMGSTSDLMHSSPLLHGLQPAFTPLPPRKSAHRERRGHSPNEPLDSDDEERLCLRFNPAMLHRSPDLQLVSHSPSLGLAIHAPVLAPLSQPVWSPVQPEPSSAQPMSQDSHMDIEDTAAGVTLAQDSPVEQALATAPQQLAVQPSLTPESPALRTRSRTRMAAAAAAAAASASAAQSRHGKSGSSSSIAHVPVRMSSLSTVPTLFQVQGQSSGEEATSPAASSGNAAQQSSDNKQRNSKAGKNQLSVRTRRQAQREREEHGQKPHPQRHSVPRSKGPQNGAATMACAPTQQAASPQSSPNPALLSPSMRRKRNGRMRAFDPTPSPSPPPPNRMSLHGHPLGSRRSKSPSPYCSHSGPTVAMAAVAAAAAAAAAASGVASPADLALSSTLPSPVSDHHHHLHHHHLHHHQPECLNPTFPLPLSSSRNTHPRSQRPRRMSSRCSVRSSTPGMSPIPMPMTPSALAVPLPVSQQSTSGAQSPTSMHVGQGGSDGMEGVLLSPLGHHFAPYQTQQMAMDRDVAMEH</sequence>
<feature type="compositionally biased region" description="Polar residues" evidence="1">
    <location>
        <begin position="277"/>
        <end position="287"/>
    </location>
</feature>
<gene>
    <name evidence="2" type="ORF">OC842_004452</name>
</gene>
<feature type="compositionally biased region" description="Basic residues" evidence="1">
    <location>
        <begin position="574"/>
        <end position="585"/>
    </location>
</feature>
<feature type="compositionally biased region" description="Basic and acidic residues" evidence="1">
    <location>
        <begin position="431"/>
        <end position="440"/>
    </location>
</feature>
<feature type="region of interest" description="Disordered" evidence="1">
    <location>
        <begin position="385"/>
        <end position="533"/>
    </location>
</feature>
<evidence type="ECO:0000313" key="3">
    <source>
        <dbReference type="Proteomes" id="UP001176521"/>
    </source>
</evidence>
<name>A0AAN6G9V3_9BASI</name>
<feature type="compositionally biased region" description="Basic residues" evidence="1">
    <location>
        <begin position="441"/>
        <end position="450"/>
    </location>
</feature>
<feature type="region of interest" description="Disordered" evidence="1">
    <location>
        <begin position="645"/>
        <end position="664"/>
    </location>
</feature>
<feature type="compositionally biased region" description="Polar residues" evidence="1">
    <location>
        <begin position="416"/>
        <end position="425"/>
    </location>
</feature>
<feature type="compositionally biased region" description="Polar residues" evidence="1">
    <location>
        <begin position="646"/>
        <end position="661"/>
    </location>
</feature>
<feature type="compositionally biased region" description="Low complexity" evidence="1">
    <location>
        <begin position="396"/>
        <end position="409"/>
    </location>
</feature>
<accession>A0AAN6G9V3</accession>
<dbReference type="AlphaFoldDB" id="A0AAN6G9V3"/>
<feature type="compositionally biased region" description="Pro residues" evidence="1">
    <location>
        <begin position="500"/>
        <end position="509"/>
    </location>
</feature>